<dbReference type="SMART" id="SM00829">
    <property type="entry name" value="PKS_ER"/>
    <property type="match status" value="1"/>
</dbReference>
<dbReference type="PANTHER" id="PTHR11695:SF294">
    <property type="entry name" value="RETICULON-4-INTERACTING PROTEIN 1, MITOCHONDRIAL"/>
    <property type="match status" value="1"/>
</dbReference>
<keyword evidence="1" id="KW-0560">Oxidoreductase</keyword>
<dbReference type="InterPro" id="IPR013154">
    <property type="entry name" value="ADH-like_N"/>
</dbReference>
<dbReference type="GO" id="GO:0008270">
    <property type="term" value="F:zinc ion binding"/>
    <property type="evidence" value="ECO:0007669"/>
    <property type="project" value="InterPro"/>
</dbReference>
<proteinExistence type="predicted"/>
<dbReference type="SUPFAM" id="SSF50129">
    <property type="entry name" value="GroES-like"/>
    <property type="match status" value="1"/>
</dbReference>
<dbReference type="PROSITE" id="PS01162">
    <property type="entry name" value="QOR_ZETA_CRYSTAL"/>
    <property type="match status" value="1"/>
</dbReference>
<feature type="domain" description="Enoyl reductase (ER)" evidence="2">
    <location>
        <begin position="24"/>
        <end position="360"/>
    </location>
</feature>
<dbReference type="InterPro" id="IPR002364">
    <property type="entry name" value="Quin_OxRdtase/zeta-crystal_CS"/>
</dbReference>
<comment type="caution">
    <text evidence="3">The sequence shown here is derived from an EMBL/GenBank/DDBJ whole genome shotgun (WGS) entry which is preliminary data.</text>
</comment>
<organism evidence="3 4">
    <name type="scientific">Pycnococcus provasolii</name>
    <dbReference type="NCBI Taxonomy" id="41880"/>
    <lineage>
        <taxon>Eukaryota</taxon>
        <taxon>Viridiplantae</taxon>
        <taxon>Chlorophyta</taxon>
        <taxon>Pseudoscourfieldiophyceae</taxon>
        <taxon>Pseudoscourfieldiales</taxon>
        <taxon>Pycnococcaceae</taxon>
        <taxon>Pycnococcus</taxon>
    </lineage>
</organism>
<dbReference type="SUPFAM" id="SSF51735">
    <property type="entry name" value="NAD(P)-binding Rossmann-fold domains"/>
    <property type="match status" value="1"/>
</dbReference>
<dbReference type="EMBL" id="BNJQ01000026">
    <property type="protein sequence ID" value="GHP09831.1"/>
    <property type="molecule type" value="Genomic_DNA"/>
</dbReference>
<dbReference type="Proteomes" id="UP000660262">
    <property type="component" value="Unassembled WGS sequence"/>
</dbReference>
<protein>
    <recommendedName>
        <fullName evidence="2">Enoyl reductase (ER) domain-containing protein</fullName>
    </recommendedName>
</protein>
<dbReference type="InterPro" id="IPR050700">
    <property type="entry name" value="YIM1/Zinc_Alcohol_DH_Fams"/>
</dbReference>
<name>A0A830HWI0_9CHLO</name>
<accession>A0A830HWI0</accession>
<dbReference type="Pfam" id="PF08240">
    <property type="entry name" value="ADH_N"/>
    <property type="match status" value="1"/>
</dbReference>
<dbReference type="AlphaFoldDB" id="A0A830HWI0"/>
<evidence type="ECO:0000256" key="1">
    <source>
        <dbReference type="ARBA" id="ARBA00023002"/>
    </source>
</evidence>
<dbReference type="GO" id="GO:0016491">
    <property type="term" value="F:oxidoreductase activity"/>
    <property type="evidence" value="ECO:0007669"/>
    <property type="project" value="UniProtKB-KW"/>
</dbReference>
<evidence type="ECO:0000313" key="4">
    <source>
        <dbReference type="Proteomes" id="UP000660262"/>
    </source>
</evidence>
<evidence type="ECO:0000259" key="2">
    <source>
        <dbReference type="SMART" id="SM00829"/>
    </source>
</evidence>
<reference evidence="3" key="1">
    <citation type="submission" date="2020-10" db="EMBL/GenBank/DDBJ databases">
        <title>Unveiling of a novel bifunctional photoreceptor, Dualchrome1, isolated from a cosmopolitan green alga.</title>
        <authorList>
            <person name="Suzuki S."/>
            <person name="Kawachi M."/>
        </authorList>
    </citation>
    <scope>NUCLEOTIDE SEQUENCE</scope>
    <source>
        <strain evidence="3">NIES 2893</strain>
    </source>
</reference>
<dbReference type="InterPro" id="IPR011032">
    <property type="entry name" value="GroES-like_sf"/>
</dbReference>
<keyword evidence="4" id="KW-1185">Reference proteome</keyword>
<sequence length="365" mass="39265">MGAVPRTPFMRAAVYSIAAPQNVTVVESTRVLYPAVSRRSEGHLLCRVVAAGVNPVDAKCVIADKLPARCVSLARRGVEGCVVGFDFSGVVVEAAGTSSYKVGDEVYGCMPPFKGTYCEYVRAPVSQVSNKPSSISHEEAAALPIPIVTTIQAYRAHGCTEAGKRILILGASGGVGTIATQVAKAYGCEVTAVCSARNADFVTSLGADHVIRYDDPQEDAVKVLRDGASNEAGRFDMVFDTVSSHEGRDNDRLYMQRLTAKPSVLRESAKHAYVTIGGPTSYWVRSITKRFLGVNLFSSAHDHHWIRFPGCASDLKEAARLVDTKSVRPHVAEVVPFTSEGVQHAFAQMHSRRQRGKVVVKVADA</sequence>
<dbReference type="OrthoDB" id="48317at2759"/>
<dbReference type="InterPro" id="IPR020843">
    <property type="entry name" value="ER"/>
</dbReference>
<dbReference type="Pfam" id="PF13602">
    <property type="entry name" value="ADH_zinc_N_2"/>
    <property type="match status" value="1"/>
</dbReference>
<dbReference type="InterPro" id="IPR036291">
    <property type="entry name" value="NAD(P)-bd_dom_sf"/>
</dbReference>
<dbReference type="CDD" id="cd08267">
    <property type="entry name" value="MDR1"/>
    <property type="match status" value="1"/>
</dbReference>
<gene>
    <name evidence="3" type="ORF">PPROV_000856600</name>
</gene>
<evidence type="ECO:0000313" key="3">
    <source>
        <dbReference type="EMBL" id="GHP09831.1"/>
    </source>
</evidence>
<dbReference type="Gene3D" id="3.90.180.10">
    <property type="entry name" value="Medium-chain alcohol dehydrogenases, catalytic domain"/>
    <property type="match status" value="1"/>
</dbReference>
<dbReference type="Gene3D" id="3.40.50.720">
    <property type="entry name" value="NAD(P)-binding Rossmann-like Domain"/>
    <property type="match status" value="1"/>
</dbReference>
<dbReference type="PANTHER" id="PTHR11695">
    <property type="entry name" value="ALCOHOL DEHYDROGENASE RELATED"/>
    <property type="match status" value="1"/>
</dbReference>